<feature type="transmembrane region" description="Helical" evidence="6">
    <location>
        <begin position="176"/>
        <end position="193"/>
    </location>
</feature>
<gene>
    <name evidence="7" type="ORF">E0485_01200</name>
</gene>
<feature type="transmembrane region" description="Helical" evidence="6">
    <location>
        <begin position="415"/>
        <end position="433"/>
    </location>
</feature>
<evidence type="ECO:0000256" key="3">
    <source>
        <dbReference type="ARBA" id="ARBA00022692"/>
    </source>
</evidence>
<feature type="transmembrane region" description="Helical" evidence="6">
    <location>
        <begin position="213"/>
        <end position="233"/>
    </location>
</feature>
<dbReference type="InterPro" id="IPR050367">
    <property type="entry name" value="APC_superfamily"/>
</dbReference>
<feature type="transmembrane region" description="Helical" evidence="6">
    <location>
        <begin position="44"/>
        <end position="63"/>
    </location>
</feature>
<reference evidence="7 8" key="1">
    <citation type="submission" date="2019-03" db="EMBL/GenBank/DDBJ databases">
        <authorList>
            <person name="Kim M.K.M."/>
        </authorList>
    </citation>
    <scope>NUCLEOTIDE SEQUENCE [LARGE SCALE GENOMIC DNA]</scope>
    <source>
        <strain evidence="7 8">18JY21-1</strain>
    </source>
</reference>
<dbReference type="PIRSF" id="PIRSF006060">
    <property type="entry name" value="AA_transporter"/>
    <property type="match status" value="1"/>
</dbReference>
<keyword evidence="4 6" id="KW-1133">Transmembrane helix</keyword>
<sequence length="463" mass="49570">MKDNKLGLWLLIGLVVGNMVGSGLFMLPSTLAKAANPVGVILAWLLTGFGVMLIALVFGNLAIRKPELTGGPQMYAKGLFKEGTRRSHVTGFLATWGYWISNISGNVAIVTTFASYLSTFFPMMTSQYELVTILGLTIKLGNLLTFIICSSFLWINHMIIIRGIEGAGKLNLAATIAKVLGFAIFIVIGLWAFEKANIVPLMPEKLDSIGEPIPFLSQVSLAAMTTLWAFVGVESAVVFSSRARKKTDIKKATIIGLSMALTIYLCISILAMGVLTQDQLMASHKPLVDALSVVIGPSGSYVMAGLGLISLIGSALGWILLSAEVPFQASRGHMFISIFTKTNKHGAPINSLIITNLITQTLLLSTLSSSLTDAFEYVTTIAVLAVLIPYIIASIYQLKMIATGDTYLGQGRQRLVDAIIAIAATSYAVWMIVAGTSNLVTFLSGIILVGGGIIFYPFAQKKS</sequence>
<evidence type="ECO:0000313" key="7">
    <source>
        <dbReference type="EMBL" id="TCZ80933.1"/>
    </source>
</evidence>
<keyword evidence="5 6" id="KW-0472">Membrane</keyword>
<dbReference type="PANTHER" id="PTHR42770:SF14">
    <property type="entry name" value="ARGININE_ORNITHINE ANTIPORTER-RELATED"/>
    <property type="match status" value="1"/>
</dbReference>
<dbReference type="GO" id="GO:0005886">
    <property type="term" value="C:plasma membrane"/>
    <property type="evidence" value="ECO:0007669"/>
    <property type="project" value="UniProtKB-SubCell"/>
</dbReference>
<dbReference type="Pfam" id="PF13520">
    <property type="entry name" value="AA_permease_2"/>
    <property type="match status" value="1"/>
</dbReference>
<dbReference type="OrthoDB" id="9762947at2"/>
<name>A0A4R4EMX9_9BACL</name>
<dbReference type="Proteomes" id="UP000295418">
    <property type="component" value="Unassembled WGS sequence"/>
</dbReference>
<dbReference type="EMBL" id="SKFG01000001">
    <property type="protein sequence ID" value="TCZ80933.1"/>
    <property type="molecule type" value="Genomic_DNA"/>
</dbReference>
<keyword evidence="8" id="KW-1185">Reference proteome</keyword>
<proteinExistence type="predicted"/>
<feature type="transmembrane region" description="Helical" evidence="6">
    <location>
        <begin position="301"/>
        <end position="327"/>
    </location>
</feature>
<dbReference type="Gene3D" id="1.20.1740.10">
    <property type="entry name" value="Amino acid/polyamine transporter I"/>
    <property type="match status" value="1"/>
</dbReference>
<evidence type="ECO:0000256" key="5">
    <source>
        <dbReference type="ARBA" id="ARBA00023136"/>
    </source>
</evidence>
<evidence type="ECO:0000256" key="2">
    <source>
        <dbReference type="ARBA" id="ARBA00022475"/>
    </source>
</evidence>
<keyword evidence="3 6" id="KW-0812">Transmembrane</keyword>
<feature type="transmembrane region" description="Helical" evidence="6">
    <location>
        <begin position="374"/>
        <end position="395"/>
    </location>
</feature>
<organism evidence="7 8">
    <name type="scientific">Paenibacillus albiflavus</name>
    <dbReference type="NCBI Taxonomy" id="2545760"/>
    <lineage>
        <taxon>Bacteria</taxon>
        <taxon>Bacillati</taxon>
        <taxon>Bacillota</taxon>
        <taxon>Bacilli</taxon>
        <taxon>Bacillales</taxon>
        <taxon>Paenibacillaceae</taxon>
        <taxon>Paenibacillus</taxon>
    </lineage>
</organism>
<evidence type="ECO:0000313" key="8">
    <source>
        <dbReference type="Proteomes" id="UP000295418"/>
    </source>
</evidence>
<evidence type="ECO:0000256" key="6">
    <source>
        <dbReference type="SAM" id="Phobius"/>
    </source>
</evidence>
<comment type="caution">
    <text evidence="7">The sequence shown here is derived from an EMBL/GenBank/DDBJ whole genome shotgun (WGS) entry which is preliminary data.</text>
</comment>
<accession>A0A4R4EMX9</accession>
<feature type="transmembrane region" description="Helical" evidence="6">
    <location>
        <begin position="347"/>
        <end position="368"/>
    </location>
</feature>
<dbReference type="RefSeq" id="WP_132415724.1">
    <property type="nucleotide sequence ID" value="NZ_SKFG01000001.1"/>
</dbReference>
<feature type="transmembrane region" description="Helical" evidence="6">
    <location>
        <begin position="439"/>
        <end position="459"/>
    </location>
</feature>
<comment type="subcellular location">
    <subcellularLocation>
        <location evidence="1">Cell membrane</location>
        <topology evidence="1">Multi-pass membrane protein</topology>
    </subcellularLocation>
</comment>
<feature type="transmembrane region" description="Helical" evidence="6">
    <location>
        <begin position="96"/>
        <end position="118"/>
    </location>
</feature>
<dbReference type="GO" id="GO:0022857">
    <property type="term" value="F:transmembrane transporter activity"/>
    <property type="evidence" value="ECO:0007669"/>
    <property type="project" value="InterPro"/>
</dbReference>
<evidence type="ECO:0000256" key="1">
    <source>
        <dbReference type="ARBA" id="ARBA00004651"/>
    </source>
</evidence>
<feature type="transmembrane region" description="Helical" evidence="6">
    <location>
        <begin position="254"/>
        <end position="275"/>
    </location>
</feature>
<dbReference type="InterPro" id="IPR002293">
    <property type="entry name" value="AA/rel_permease1"/>
</dbReference>
<dbReference type="AlphaFoldDB" id="A0A4R4EMX9"/>
<feature type="transmembrane region" description="Helical" evidence="6">
    <location>
        <begin position="130"/>
        <end position="155"/>
    </location>
</feature>
<evidence type="ECO:0000256" key="4">
    <source>
        <dbReference type="ARBA" id="ARBA00022989"/>
    </source>
</evidence>
<keyword evidence="2" id="KW-1003">Cell membrane</keyword>
<dbReference type="PANTHER" id="PTHR42770">
    <property type="entry name" value="AMINO ACID TRANSPORTER-RELATED"/>
    <property type="match status" value="1"/>
</dbReference>
<protein>
    <submittedName>
        <fullName evidence="7">Amino acid permease</fullName>
    </submittedName>
</protein>